<organism evidence="2 3">
    <name type="scientific">Allacma fusca</name>
    <dbReference type="NCBI Taxonomy" id="39272"/>
    <lineage>
        <taxon>Eukaryota</taxon>
        <taxon>Metazoa</taxon>
        <taxon>Ecdysozoa</taxon>
        <taxon>Arthropoda</taxon>
        <taxon>Hexapoda</taxon>
        <taxon>Collembola</taxon>
        <taxon>Symphypleona</taxon>
        <taxon>Sminthuridae</taxon>
        <taxon>Allacma</taxon>
    </lineage>
</organism>
<reference evidence="2" key="1">
    <citation type="submission" date="2021-06" db="EMBL/GenBank/DDBJ databases">
        <authorList>
            <person name="Hodson N. C."/>
            <person name="Mongue J. A."/>
            <person name="Jaron S. K."/>
        </authorList>
    </citation>
    <scope>NUCLEOTIDE SEQUENCE</scope>
</reference>
<dbReference type="GO" id="GO:0004674">
    <property type="term" value="F:protein serine/threonine kinase activity"/>
    <property type="evidence" value="ECO:0007669"/>
    <property type="project" value="InterPro"/>
</dbReference>
<keyword evidence="3" id="KW-1185">Reference proteome</keyword>
<evidence type="ECO:0000313" key="3">
    <source>
        <dbReference type="Proteomes" id="UP000708208"/>
    </source>
</evidence>
<dbReference type="EMBL" id="CAJVCH010200919">
    <property type="protein sequence ID" value="CAG7730831.1"/>
    <property type="molecule type" value="Genomic_DNA"/>
</dbReference>
<dbReference type="InterPro" id="IPR038980">
    <property type="entry name" value="ATM_plant"/>
</dbReference>
<gene>
    <name evidence="2" type="ORF">AFUS01_LOCUS19447</name>
</gene>
<proteinExistence type="predicted"/>
<evidence type="ECO:0000313" key="2">
    <source>
        <dbReference type="EMBL" id="CAG7730831.1"/>
    </source>
</evidence>
<dbReference type="GO" id="GO:0006974">
    <property type="term" value="P:DNA damage response"/>
    <property type="evidence" value="ECO:0007669"/>
    <property type="project" value="InterPro"/>
</dbReference>
<feature type="region of interest" description="Disordered" evidence="1">
    <location>
        <begin position="1888"/>
        <end position="1908"/>
    </location>
</feature>
<evidence type="ECO:0000256" key="1">
    <source>
        <dbReference type="SAM" id="MobiDB-lite"/>
    </source>
</evidence>
<feature type="non-terminal residue" evidence="2">
    <location>
        <position position="1"/>
    </location>
</feature>
<dbReference type="OrthoDB" id="381190at2759"/>
<comment type="caution">
    <text evidence="2">The sequence shown here is derived from an EMBL/GenBank/DDBJ whole genome shotgun (WGS) entry which is preliminary data.</text>
</comment>
<feature type="compositionally biased region" description="Low complexity" evidence="1">
    <location>
        <begin position="1888"/>
        <end position="1901"/>
    </location>
</feature>
<dbReference type="PANTHER" id="PTHR37079:SF4">
    <property type="entry name" value="SERINE_THREONINE-PROTEIN KINASE ATM"/>
    <property type="match status" value="1"/>
</dbReference>
<dbReference type="Proteomes" id="UP000708208">
    <property type="component" value="Unassembled WGS sequence"/>
</dbReference>
<sequence length="2101" mass="239610">NVCKLLTMDHPPRRSSDDKRAQIVVLRSALVSLESSKIKSRNEGMDLLSNILSDREHCKILDENVIWNDVFRSVEAVFAKEFETKDGVNGNNTKQKKMIDLLQKVIFAANRYSTQPCLDRNMLFKTVKFIIVPSIFDAYSHQVIEIVNHYLSVPTYVACTSGNDWTEFLSKVIKLLVSQLKKEKVPQQFLYEFAIKGIVHGSNYPGVISLLRTRVVDFFMFSIASKNKSIFRERCLLIMEAYIQLCQLNAVEARGIFCASGVILIAHILNSNCIETPEQRDKACDLFLLQLKLHAPFDFDSGRSFCTENQTSWEEIIEKLFIFCKQAIEEVASKRRQRSTDQKSIQIPSRLLQLAVKCTKFYIINKSTTPVMLEDAGSEPPRKKARATRPFDHIVECTISMSHGADQLTWLTYIGAVLLKYPHMMEKPVVFKKFLEIGRSLLTSDYIEFQEIFTFLRSLLYCERYLLEAGVLAEKSDSWDQIWDILVKSFAVREATAASLVLLKDILLHCQPKNIGIFLSLFANNSLSLCVPSINLVREYLICCYLPSSLPSVLMPTGGTKSSARLSIIKWCIPPIKKNIDTDVELLIPTVIYGLLVKQTNYVILTESSRSSTINGVLCTKEFEKIILRSSFVPEPNSLFTDNLDGERRLQMNLIKGAGEFLDVESVVLPFLEYLKTDLLEFPEINTTKSGAVKIMHHLMFRVKLFLNLVDLFLKYPVQNLNEFRPTLEELLDSALHRVGSALSRYLVSETQINKVHPVLCILNSLLQSHHLCDEAKQMFANKFPHVLVETLVSVVRQNWDPSSADSVTEEDFCVTVGGPDSLGDDCQDDGVSKSELKQLITLEALKCICDFSQIDGGRSELLNNMVELILSNAGQNTSHSFFDLCYTFICRAHPVFISCDRQLICKVIELVQILCQRFHHNAVCSSSLWQIFKDLIPMIRHFDEGHKFMILVGNMAKFINNQGIRSCLSYLDLMGKLSESDPDLTWTHFLPRKGNEVIPQKKYPLLELQLFLSAKPSSHQIRLAAIHAICCVFKNFGKPLSMHASSQIQHGIDSDTVPATNDNDLMTPWFVLVQQSLYDMFNASTKLMNSEKKEEGVNCVAVALYGCTRIAFSNEFMEQPGLYMLMEIISRKNVKQELAIQALEQSSPHAVKAMKLYASFNLDLWIKNKFKPDQVPYRLFDCSNQKDFYALYSKYMIVHLFETFRLDILDELALQMKTTRASLIDACFNEIYGRLVSKSIIEGNTTVVEAGNAVAVLKTTVGGEGLFERIVTDKLRELSMELITYLFERDVCMKWGCPGIVLPQVMPYPLNEVQIKLAWTWLREQANGVDTHIAYHLAKTSHSSIYSMLLELTTKVHEAHNHLIRLWRLHHLTFFVNILTEVSVGSFKFVKSYLCHFVIHAYLRLLGLRDHNDSENNFLQSVLFHLRSFINRLMDLDYEEMQYYYKLVIHKLLSMITSHPKIQDAVVATLNVLLIENHEKFRDTIRTLDPFPEMDIFRDYSRIVTHYDDRTGGLLAKLKLVLANVKNSGYICTLQTLQYIRNLIEVNKGEFAILVKELEGKRFKDECTEDPIHSLIHTLVSVINKADDMDLLREACKCLGEIGPIDLSLLVLPVYGQQYKISCSSTAPQALLDLVTSCLEDNDINVVSTTTGVLKKLLESNDCSYFIISTESDQRLASILKPFRNKGKSWDNKVEICSSAMTVLNDRLPIDETWTFTDWVTSFTSTLIDCTTAKDSLLSNVKPLCLLKSEFCEEILPYALFAFLEAGISSSVIRKTMTEYFNNFFSKFVDLTSNQHQIQGAERRYSLYTNKSALRSLLRCVQFLRQHPTAQDFRRPNYQFTTKWDCNFWLDFNYLHIAKAAQFCGAYLTSIMFGEIYALEEELTESSPAPAASSSRPKLPTTSTMPPETRAEIEKLLLKAFTNIGEPDGVFGCGSARFLDFASQIEHLQSTQSWDQVLSAEDFHGGQNEKGICDSLKNKGLYNSLWTQLKGIEVRRGYLDEQLLGIQYECAWRLSNWDINLDKVSYIRDTIEFNSAANGSGQQFLYESMQSAFRKNCQKFEQAINRSYEVILADLRHANLESSENLLKMETATYHALRGF</sequence>
<protein>
    <submittedName>
        <fullName evidence="2">Uncharacterized protein</fullName>
    </submittedName>
</protein>
<accession>A0A8J2K980</accession>
<name>A0A8J2K980_9HEXA</name>
<dbReference type="PANTHER" id="PTHR37079">
    <property type="entry name" value="SERINE/THREONINE-PROTEIN KINASE ATM"/>
    <property type="match status" value="1"/>
</dbReference>